<keyword evidence="4" id="KW-0808">Transferase</keyword>
<evidence type="ECO:0000313" key="12">
    <source>
        <dbReference type="EMBL" id="MRH42807.1"/>
    </source>
</evidence>
<evidence type="ECO:0000256" key="1">
    <source>
        <dbReference type="ARBA" id="ARBA00001946"/>
    </source>
</evidence>
<dbReference type="RefSeq" id="WP_153736455.1">
    <property type="nucleotide sequence ID" value="NZ_WJNG01000007.1"/>
</dbReference>
<keyword evidence="5" id="KW-0547">Nucleotide-binding</keyword>
<dbReference type="OrthoDB" id="9786026at2"/>
<keyword evidence="7" id="KW-0067">ATP-binding</keyword>
<evidence type="ECO:0000256" key="5">
    <source>
        <dbReference type="ARBA" id="ARBA00022741"/>
    </source>
</evidence>
<keyword evidence="13" id="KW-1185">Reference proteome</keyword>
<reference evidence="12" key="1">
    <citation type="submission" date="2019-11" db="EMBL/GenBank/DDBJ databases">
        <authorList>
            <person name="Li J."/>
        </authorList>
    </citation>
    <scope>NUCLEOTIDE SEQUENCE</scope>
    <source>
        <strain evidence="12">B6B</strain>
    </source>
</reference>
<protein>
    <submittedName>
        <fullName evidence="12">YegS/Rv2252/BmrU family lipid kinase</fullName>
    </submittedName>
</protein>
<dbReference type="Proteomes" id="UP000799092">
    <property type="component" value="Unassembled WGS sequence"/>
</dbReference>
<dbReference type="InterPro" id="IPR001206">
    <property type="entry name" value="Diacylglycerol_kinase_cat_dom"/>
</dbReference>
<comment type="cofactor">
    <cofactor evidence="1">
        <name>Mg(2+)</name>
        <dbReference type="ChEBI" id="CHEBI:18420"/>
    </cofactor>
</comment>
<evidence type="ECO:0000256" key="6">
    <source>
        <dbReference type="ARBA" id="ARBA00022777"/>
    </source>
</evidence>
<dbReference type="NCBIfam" id="TIGR00147">
    <property type="entry name" value="YegS/Rv2252/BmrU family lipid kinase"/>
    <property type="match status" value="1"/>
</dbReference>
<dbReference type="Pfam" id="PF00781">
    <property type="entry name" value="DAGK_cat"/>
    <property type="match status" value="1"/>
</dbReference>
<dbReference type="PANTHER" id="PTHR12358">
    <property type="entry name" value="SPHINGOSINE KINASE"/>
    <property type="match status" value="1"/>
</dbReference>
<dbReference type="Gene3D" id="2.60.200.40">
    <property type="match status" value="1"/>
</dbReference>
<dbReference type="GO" id="GO:0008654">
    <property type="term" value="P:phospholipid biosynthetic process"/>
    <property type="evidence" value="ECO:0007669"/>
    <property type="project" value="UniProtKB-KW"/>
</dbReference>
<dbReference type="InterPro" id="IPR005218">
    <property type="entry name" value="Diacylglycerol/lipid_kinase"/>
</dbReference>
<evidence type="ECO:0000256" key="4">
    <source>
        <dbReference type="ARBA" id="ARBA00022679"/>
    </source>
</evidence>
<organism evidence="12 13">
    <name type="scientific">Aquibacillus halophilus</name>
    <dbReference type="NCBI Taxonomy" id="930132"/>
    <lineage>
        <taxon>Bacteria</taxon>
        <taxon>Bacillati</taxon>
        <taxon>Bacillota</taxon>
        <taxon>Bacilli</taxon>
        <taxon>Bacillales</taxon>
        <taxon>Bacillaceae</taxon>
        <taxon>Aquibacillus</taxon>
    </lineage>
</organism>
<accession>A0A6A8DIP3</accession>
<dbReference type="SMART" id="SM00046">
    <property type="entry name" value="DAGKc"/>
    <property type="match status" value="1"/>
</dbReference>
<dbReference type="PANTHER" id="PTHR12358:SF54">
    <property type="entry name" value="SPHINGOSINE KINASE RELATED PROTEIN"/>
    <property type="match status" value="1"/>
</dbReference>
<keyword evidence="8" id="KW-0443">Lipid metabolism</keyword>
<dbReference type="GO" id="GO:0016301">
    <property type="term" value="F:kinase activity"/>
    <property type="evidence" value="ECO:0007669"/>
    <property type="project" value="UniProtKB-KW"/>
</dbReference>
<keyword evidence="3" id="KW-0444">Lipid biosynthesis</keyword>
<dbReference type="Gene3D" id="3.40.50.10330">
    <property type="entry name" value="Probable inorganic polyphosphate/atp-NAD kinase, domain 1"/>
    <property type="match status" value="1"/>
</dbReference>
<dbReference type="EMBL" id="WJNG01000007">
    <property type="protein sequence ID" value="MRH42807.1"/>
    <property type="molecule type" value="Genomic_DNA"/>
</dbReference>
<keyword evidence="10" id="KW-1208">Phospholipid metabolism</keyword>
<dbReference type="GO" id="GO:0005524">
    <property type="term" value="F:ATP binding"/>
    <property type="evidence" value="ECO:0007669"/>
    <property type="project" value="UniProtKB-KW"/>
</dbReference>
<feature type="domain" description="DAGKc" evidence="11">
    <location>
        <begin position="1"/>
        <end position="131"/>
    </location>
</feature>
<dbReference type="InterPro" id="IPR045540">
    <property type="entry name" value="YegS/DAGK_C"/>
</dbReference>
<evidence type="ECO:0000256" key="10">
    <source>
        <dbReference type="ARBA" id="ARBA00023264"/>
    </source>
</evidence>
<evidence type="ECO:0000256" key="3">
    <source>
        <dbReference type="ARBA" id="ARBA00022516"/>
    </source>
</evidence>
<dbReference type="PROSITE" id="PS50146">
    <property type="entry name" value="DAGK"/>
    <property type="match status" value="1"/>
</dbReference>
<keyword evidence="9" id="KW-0594">Phospholipid biosynthesis</keyword>
<keyword evidence="6 12" id="KW-0418">Kinase</keyword>
<name>A0A6A8DIP3_9BACI</name>
<dbReference type="InterPro" id="IPR050187">
    <property type="entry name" value="Lipid_Phosphate_FormReg"/>
</dbReference>
<gene>
    <name evidence="12" type="ORF">GH741_08930</name>
</gene>
<proteinExistence type="inferred from homology"/>
<evidence type="ECO:0000256" key="2">
    <source>
        <dbReference type="ARBA" id="ARBA00005983"/>
    </source>
</evidence>
<evidence type="ECO:0000256" key="9">
    <source>
        <dbReference type="ARBA" id="ARBA00023209"/>
    </source>
</evidence>
<sequence>MYIFIVNPIAGKGQGLKILNKLKKNILFKQIPSRCFITDYPGHAELLARQAVKMYPTQIKSLIVIGGDGTFYEVLNGTSSHRSVPLSFIPAGSGNDFARGYRIKGNPSKILKRIIEGNSTLCWPGSFTINERQSQPPKLFANSIGFGFDAQIVKTANQSKYKGWLNKWNLGTLTYVIALIDVLRKFKPKTIELVIDGQKRKLENVWMVTISNHSYYGGGMKIIPNTKIQPRVFPMLIIKNISHWKVLALFVTVFWGGHIRFKEVSIEYISSLQISSDSLIDYQVDGQYGTCYSCKIMKQSTTREINGTMSENNLLEITS</sequence>
<evidence type="ECO:0000259" key="11">
    <source>
        <dbReference type="PROSITE" id="PS50146"/>
    </source>
</evidence>
<dbReference type="Pfam" id="PF19279">
    <property type="entry name" value="YegS_C"/>
    <property type="match status" value="1"/>
</dbReference>
<dbReference type="SUPFAM" id="SSF111331">
    <property type="entry name" value="NAD kinase/diacylglycerol kinase-like"/>
    <property type="match status" value="1"/>
</dbReference>
<evidence type="ECO:0000256" key="8">
    <source>
        <dbReference type="ARBA" id="ARBA00023098"/>
    </source>
</evidence>
<evidence type="ECO:0000313" key="13">
    <source>
        <dbReference type="Proteomes" id="UP000799092"/>
    </source>
</evidence>
<dbReference type="InterPro" id="IPR017438">
    <property type="entry name" value="ATP-NAD_kinase_N"/>
</dbReference>
<evidence type="ECO:0000256" key="7">
    <source>
        <dbReference type="ARBA" id="ARBA00022840"/>
    </source>
</evidence>
<comment type="caution">
    <text evidence="12">The sequence shown here is derived from an EMBL/GenBank/DDBJ whole genome shotgun (WGS) entry which is preliminary data.</text>
</comment>
<dbReference type="AlphaFoldDB" id="A0A6A8DIP3"/>
<comment type="similarity">
    <text evidence="2">Belongs to the diacylglycerol/lipid kinase family.</text>
</comment>
<dbReference type="InterPro" id="IPR016064">
    <property type="entry name" value="NAD/diacylglycerol_kinase_sf"/>
</dbReference>